<dbReference type="OrthoDB" id="8552189at2"/>
<keyword evidence="3" id="KW-0378">Hydrolase</keyword>
<dbReference type="InterPro" id="IPR001264">
    <property type="entry name" value="Glyco_trans_51"/>
</dbReference>
<dbReference type="InterPro" id="IPR036950">
    <property type="entry name" value="PBP_transglycosylase"/>
</dbReference>
<dbReference type="GO" id="GO:0030288">
    <property type="term" value="C:outer membrane-bounded periplasmic space"/>
    <property type="evidence" value="ECO:0007669"/>
    <property type="project" value="TreeGrafter"/>
</dbReference>
<dbReference type="SUPFAM" id="SSF56601">
    <property type="entry name" value="beta-lactamase/transpeptidase-like"/>
    <property type="match status" value="1"/>
</dbReference>
<organism evidence="10 11">
    <name type="scientific">Halopseudomonas formosensis</name>
    <dbReference type="NCBI Taxonomy" id="1002526"/>
    <lineage>
        <taxon>Bacteria</taxon>
        <taxon>Pseudomonadati</taxon>
        <taxon>Pseudomonadota</taxon>
        <taxon>Gammaproteobacteria</taxon>
        <taxon>Pseudomonadales</taxon>
        <taxon>Pseudomonadaceae</taxon>
        <taxon>Halopseudomonas</taxon>
    </lineage>
</organism>
<protein>
    <recommendedName>
        <fullName evidence="7">peptidoglycan glycosyltransferase</fullName>
        <ecNumber evidence="7">2.4.99.28</ecNumber>
    </recommendedName>
</protein>
<dbReference type="Pfam" id="PF00912">
    <property type="entry name" value="Transgly"/>
    <property type="match status" value="1"/>
</dbReference>
<name>A0A1I6BC85_9GAMM</name>
<dbReference type="Proteomes" id="UP000242815">
    <property type="component" value="Unassembled WGS sequence"/>
</dbReference>
<dbReference type="GO" id="GO:0006508">
    <property type="term" value="P:proteolysis"/>
    <property type="evidence" value="ECO:0007669"/>
    <property type="project" value="UniProtKB-KW"/>
</dbReference>
<feature type="domain" description="Glycosyl transferase family 51" evidence="9">
    <location>
        <begin position="121"/>
        <end position="312"/>
    </location>
</feature>
<evidence type="ECO:0000256" key="5">
    <source>
        <dbReference type="ARBA" id="ARBA00022679"/>
    </source>
</evidence>
<dbReference type="PANTHER" id="PTHR32282">
    <property type="entry name" value="BINDING PROTEIN TRANSPEPTIDASE, PUTATIVE-RELATED"/>
    <property type="match status" value="1"/>
</dbReference>
<dbReference type="AlphaFoldDB" id="A0A1I6BC85"/>
<dbReference type="SUPFAM" id="SSF53955">
    <property type="entry name" value="Lysozyme-like"/>
    <property type="match status" value="1"/>
</dbReference>
<accession>A0A1I6BC85</accession>
<evidence type="ECO:0000256" key="1">
    <source>
        <dbReference type="ARBA" id="ARBA00004752"/>
    </source>
</evidence>
<evidence type="ECO:0000313" key="10">
    <source>
        <dbReference type="EMBL" id="SFQ78489.1"/>
    </source>
</evidence>
<evidence type="ECO:0000256" key="2">
    <source>
        <dbReference type="ARBA" id="ARBA00022645"/>
    </source>
</evidence>
<dbReference type="InterPro" id="IPR023346">
    <property type="entry name" value="Lysozyme-like_dom_sf"/>
</dbReference>
<keyword evidence="3" id="KW-0645">Protease</keyword>
<dbReference type="InterPro" id="IPR050396">
    <property type="entry name" value="Glycosyltr_51/Transpeptidase"/>
</dbReference>
<gene>
    <name evidence="10" type="ORF">SAMN05216578_103382</name>
</gene>
<dbReference type="RefSeq" id="WP_090538400.1">
    <property type="nucleotide sequence ID" value="NZ_FOYD01000003.1"/>
</dbReference>
<dbReference type="EMBL" id="FOYD01000003">
    <property type="protein sequence ID" value="SFQ78489.1"/>
    <property type="molecule type" value="Genomic_DNA"/>
</dbReference>
<dbReference type="GO" id="GO:0008955">
    <property type="term" value="F:peptidoglycan glycosyltransferase activity"/>
    <property type="evidence" value="ECO:0007669"/>
    <property type="project" value="UniProtKB-EC"/>
</dbReference>
<evidence type="ECO:0000259" key="9">
    <source>
        <dbReference type="Pfam" id="PF00912"/>
    </source>
</evidence>
<proteinExistence type="predicted"/>
<keyword evidence="4" id="KW-0328">Glycosyltransferase</keyword>
<keyword evidence="6" id="KW-0511">Multifunctional enzyme</keyword>
<sequence length="994" mass="112011">MRLRIWLILGFLTLTMICVAGFEFRHAWFQSNWISEYASQLRYQPVEGQSDAIHFPESGPFDQRLGYSLIPQFQPRLQREGFQITRQMRFSPELMEYAGRGLYVPYDEKTQAGLRIIDARGEVIYEFGYPRSGFAGFEEIPPLLVESLLFIENRYLLDETLPRANPAVDWPRLMGASMAMLVGTLGGEGPGHGASTLATQMEKYRHSLEGRTQSPIDKLRQMTSATVRAYMHGPDTLQARQQLVRDYLNTVPLAAAPGHGEVHGVGDALWVWFAEDLQRFSANLNGDNGLADQARALRQALSLIIAQRRPSWYLLGGREELQQLVDSHVRLLASHQRIDEQLALAALGTRLEYRDWQADPLLEPSGADKTAWVARNQLVSLLGRSAYDLDRLDLQVNSTLDANLQRTVGDFLEALADDIVASEAGLLGERLLSPQQASQVRYSFTLMELTPDGHQVRVQTDTTGLPFDLNSGSKLELGSTAKLRVLTTYLEIIAELHEQLAGADADVIQAARSRRGDPLTLWAADYLRRNPDATLEQMLEAALQRRYSASPYEQFFTGSGVQRFNNFRKEDNNRIVTVQQALQESINLPYIRLLRDVIRYCMHQRVEDADGLLTNDRDPRRRAYLETFADREGRVFLQRFWRRYQGMDEAQRFERLLRQVQPIAARLAVVYRELHPQADYDTFREFLESHVRVPQSPERIERLYRTYAPGSYNLNDQGYIAKVHPLELWLLGYLREHPQATLSEVLEASVDERQEVYSWLFRTRHVSARNTRMRIMLEKEAFAALHERWRRVGYPFPQLVPSLGTALGSSGDRPSALAELMGIILNDGRRIGVRRLGSLHFAEGTPWETRFEPAPLEQEQVLHPAVAAALRGALSAVVLDGTGRRLQGVFTDAEGQPLVVGGKTGTGDNRIHTVTRSGAIVASSVLNRTATFVFFIGDRHFGTLTAFVPGEDAGSFHFTSALPAQVLKSMAPVLAPHLTSPDSVGELQARASLP</sequence>
<evidence type="ECO:0000313" key="11">
    <source>
        <dbReference type="Proteomes" id="UP000242815"/>
    </source>
</evidence>
<dbReference type="Gene3D" id="3.40.710.10">
    <property type="entry name" value="DD-peptidase/beta-lactamase superfamily"/>
    <property type="match status" value="1"/>
</dbReference>
<dbReference type="STRING" id="1002526.SAMN05216578_103382"/>
<comment type="pathway">
    <text evidence="1">Cell wall biogenesis; peptidoglycan biosynthesis.</text>
</comment>
<dbReference type="Gene3D" id="1.10.3810.10">
    <property type="entry name" value="Biosynthetic peptidoglycan transglycosylase-like"/>
    <property type="match status" value="1"/>
</dbReference>
<dbReference type="GO" id="GO:0009252">
    <property type="term" value="P:peptidoglycan biosynthetic process"/>
    <property type="evidence" value="ECO:0007669"/>
    <property type="project" value="TreeGrafter"/>
</dbReference>
<dbReference type="GO" id="GO:0004180">
    <property type="term" value="F:carboxypeptidase activity"/>
    <property type="evidence" value="ECO:0007669"/>
    <property type="project" value="UniProtKB-KW"/>
</dbReference>
<evidence type="ECO:0000256" key="6">
    <source>
        <dbReference type="ARBA" id="ARBA00023268"/>
    </source>
</evidence>
<dbReference type="PANTHER" id="PTHR32282:SF24">
    <property type="entry name" value="GLYCOSYL TRANSFERASE FAMILY 51 DOMAIN-CONTAINING PROTEIN"/>
    <property type="match status" value="1"/>
</dbReference>
<evidence type="ECO:0000256" key="3">
    <source>
        <dbReference type="ARBA" id="ARBA00022670"/>
    </source>
</evidence>
<reference evidence="10 11" key="1">
    <citation type="submission" date="2016-10" db="EMBL/GenBank/DDBJ databases">
        <authorList>
            <person name="de Groot N.N."/>
        </authorList>
    </citation>
    <scope>NUCLEOTIDE SEQUENCE [LARGE SCALE GENOMIC DNA]</scope>
    <source>
        <strain evidence="10 11">JCM 18415</strain>
    </source>
</reference>
<dbReference type="InterPro" id="IPR012338">
    <property type="entry name" value="Beta-lactam/transpept-like"/>
</dbReference>
<comment type="catalytic activity">
    <reaction evidence="8">
        <text>[GlcNAc-(1-&gt;4)-Mur2Ac(oyl-L-Ala-gamma-D-Glu-L-Lys-D-Ala-D-Ala)](n)-di-trans,octa-cis-undecaprenyl diphosphate + beta-D-GlcNAc-(1-&gt;4)-Mur2Ac(oyl-L-Ala-gamma-D-Glu-L-Lys-D-Ala-D-Ala)-di-trans,octa-cis-undecaprenyl diphosphate = [GlcNAc-(1-&gt;4)-Mur2Ac(oyl-L-Ala-gamma-D-Glu-L-Lys-D-Ala-D-Ala)](n+1)-di-trans,octa-cis-undecaprenyl diphosphate + di-trans,octa-cis-undecaprenyl diphosphate + H(+)</text>
        <dbReference type="Rhea" id="RHEA:23708"/>
        <dbReference type="Rhea" id="RHEA-COMP:9602"/>
        <dbReference type="Rhea" id="RHEA-COMP:9603"/>
        <dbReference type="ChEBI" id="CHEBI:15378"/>
        <dbReference type="ChEBI" id="CHEBI:58405"/>
        <dbReference type="ChEBI" id="CHEBI:60033"/>
        <dbReference type="ChEBI" id="CHEBI:78435"/>
        <dbReference type="EC" id="2.4.99.28"/>
    </reaction>
</comment>
<evidence type="ECO:0000256" key="8">
    <source>
        <dbReference type="ARBA" id="ARBA00049902"/>
    </source>
</evidence>
<evidence type="ECO:0000256" key="4">
    <source>
        <dbReference type="ARBA" id="ARBA00022676"/>
    </source>
</evidence>
<keyword evidence="5" id="KW-0808">Transferase</keyword>
<dbReference type="EC" id="2.4.99.28" evidence="7"/>
<keyword evidence="2 10" id="KW-0121">Carboxypeptidase</keyword>
<evidence type="ECO:0000256" key="7">
    <source>
        <dbReference type="ARBA" id="ARBA00044770"/>
    </source>
</evidence>